<feature type="region of interest" description="Disordered" evidence="6">
    <location>
        <begin position="1"/>
        <end position="21"/>
    </location>
</feature>
<dbReference type="InterPro" id="IPR011701">
    <property type="entry name" value="MFS"/>
</dbReference>
<evidence type="ECO:0000313" key="9">
    <source>
        <dbReference type="Proteomes" id="UP000276215"/>
    </source>
</evidence>
<name>A0A3N4J6P9_9PEZI</name>
<dbReference type="PANTHER" id="PTHR43791:SF97">
    <property type="entry name" value="ALLANTOATE TRANSPORTER, PUTATIVE (AFU_ORTHOLOGUE AFUA_1G14700)-RELATED"/>
    <property type="match status" value="1"/>
</dbReference>
<sequence>MEKKKEEINPTSSSTDAGDGTAAQLFQEIQKYSPDELAAESKSEEEVEHICATYTLQLLDKLSLNYASAYDLIPDLGLQGMILIWGILLIGHIRAKNYTGMLILRFLLGMFEANISPAIMMTFSMFYTRSEQPLRMCISLAFNGMATMVEALLGYGLGHGHSGSLATWQLIFLVIGLLNIVWSLVFLWLVPDSPANLRFLTHKESLVAIGGVSTNMIGIKNTHFKPSQAIEARKDPKAWALAIIGLACGVVNGGVSNFASALTRGYGNSTPPFGGLLGIRLTSLEHKWTLVGCTWLRSVANGMWFTLSKSERCLRL</sequence>
<evidence type="ECO:0000256" key="4">
    <source>
        <dbReference type="ARBA" id="ARBA00022989"/>
    </source>
</evidence>
<gene>
    <name evidence="8" type="ORF">L873DRAFT_1830521</name>
</gene>
<protein>
    <submittedName>
        <fullName evidence="8">MFS general substrate transporter</fullName>
    </submittedName>
</protein>
<dbReference type="Gene3D" id="1.20.1250.20">
    <property type="entry name" value="MFS general substrate transporter like domains"/>
    <property type="match status" value="1"/>
</dbReference>
<keyword evidence="5 7" id="KW-0472">Membrane</keyword>
<dbReference type="AlphaFoldDB" id="A0A3N4J6P9"/>
<keyword evidence="4 7" id="KW-1133">Transmembrane helix</keyword>
<dbReference type="PANTHER" id="PTHR43791">
    <property type="entry name" value="PERMEASE-RELATED"/>
    <property type="match status" value="1"/>
</dbReference>
<evidence type="ECO:0000256" key="6">
    <source>
        <dbReference type="SAM" id="MobiDB-lite"/>
    </source>
</evidence>
<evidence type="ECO:0000256" key="7">
    <source>
        <dbReference type="SAM" id="Phobius"/>
    </source>
</evidence>
<dbReference type="Proteomes" id="UP000276215">
    <property type="component" value="Unassembled WGS sequence"/>
</dbReference>
<dbReference type="SUPFAM" id="SSF103473">
    <property type="entry name" value="MFS general substrate transporter"/>
    <property type="match status" value="1"/>
</dbReference>
<dbReference type="GO" id="GO:0016020">
    <property type="term" value="C:membrane"/>
    <property type="evidence" value="ECO:0007669"/>
    <property type="project" value="UniProtKB-SubCell"/>
</dbReference>
<feature type="transmembrane region" description="Helical" evidence="7">
    <location>
        <begin position="72"/>
        <end position="90"/>
    </location>
</feature>
<keyword evidence="2" id="KW-0813">Transport</keyword>
<dbReference type="InterPro" id="IPR036259">
    <property type="entry name" value="MFS_trans_sf"/>
</dbReference>
<dbReference type="OrthoDB" id="6730379at2759"/>
<accession>A0A3N4J6P9</accession>
<feature type="transmembrane region" description="Helical" evidence="7">
    <location>
        <begin position="102"/>
        <end position="126"/>
    </location>
</feature>
<dbReference type="EMBL" id="ML120445">
    <property type="protein sequence ID" value="RPA93856.1"/>
    <property type="molecule type" value="Genomic_DNA"/>
</dbReference>
<reference evidence="8 9" key="1">
    <citation type="journal article" date="2018" name="Nat. Ecol. Evol.">
        <title>Pezizomycetes genomes reveal the molecular basis of ectomycorrhizal truffle lifestyle.</title>
        <authorList>
            <person name="Murat C."/>
            <person name="Payen T."/>
            <person name="Noel B."/>
            <person name="Kuo A."/>
            <person name="Morin E."/>
            <person name="Chen J."/>
            <person name="Kohler A."/>
            <person name="Krizsan K."/>
            <person name="Balestrini R."/>
            <person name="Da Silva C."/>
            <person name="Montanini B."/>
            <person name="Hainaut M."/>
            <person name="Levati E."/>
            <person name="Barry K.W."/>
            <person name="Belfiori B."/>
            <person name="Cichocki N."/>
            <person name="Clum A."/>
            <person name="Dockter R.B."/>
            <person name="Fauchery L."/>
            <person name="Guy J."/>
            <person name="Iotti M."/>
            <person name="Le Tacon F."/>
            <person name="Lindquist E.A."/>
            <person name="Lipzen A."/>
            <person name="Malagnac F."/>
            <person name="Mello A."/>
            <person name="Molinier V."/>
            <person name="Miyauchi S."/>
            <person name="Poulain J."/>
            <person name="Riccioni C."/>
            <person name="Rubini A."/>
            <person name="Sitrit Y."/>
            <person name="Splivallo R."/>
            <person name="Traeger S."/>
            <person name="Wang M."/>
            <person name="Zifcakova L."/>
            <person name="Wipf D."/>
            <person name="Zambonelli A."/>
            <person name="Paolocci F."/>
            <person name="Nowrousian M."/>
            <person name="Ottonello S."/>
            <person name="Baldrian P."/>
            <person name="Spatafora J.W."/>
            <person name="Henrissat B."/>
            <person name="Nagy L.G."/>
            <person name="Aury J.M."/>
            <person name="Wincker P."/>
            <person name="Grigoriev I.V."/>
            <person name="Bonfante P."/>
            <person name="Martin F.M."/>
        </authorList>
    </citation>
    <scope>NUCLEOTIDE SEQUENCE [LARGE SCALE GENOMIC DNA]</scope>
    <source>
        <strain evidence="8 9">120613-1</strain>
    </source>
</reference>
<feature type="transmembrane region" description="Helical" evidence="7">
    <location>
        <begin position="170"/>
        <end position="190"/>
    </location>
</feature>
<evidence type="ECO:0000256" key="1">
    <source>
        <dbReference type="ARBA" id="ARBA00004141"/>
    </source>
</evidence>
<feature type="transmembrane region" description="Helical" evidence="7">
    <location>
        <begin position="138"/>
        <end position="158"/>
    </location>
</feature>
<dbReference type="STRING" id="1336337.A0A3N4J6P9"/>
<keyword evidence="9" id="KW-1185">Reference proteome</keyword>
<feature type="transmembrane region" description="Helical" evidence="7">
    <location>
        <begin position="238"/>
        <end position="259"/>
    </location>
</feature>
<keyword evidence="3 7" id="KW-0812">Transmembrane</keyword>
<evidence type="ECO:0000256" key="5">
    <source>
        <dbReference type="ARBA" id="ARBA00023136"/>
    </source>
</evidence>
<dbReference type="Pfam" id="PF07690">
    <property type="entry name" value="MFS_1"/>
    <property type="match status" value="1"/>
</dbReference>
<proteinExistence type="predicted"/>
<dbReference type="GO" id="GO:0022857">
    <property type="term" value="F:transmembrane transporter activity"/>
    <property type="evidence" value="ECO:0007669"/>
    <property type="project" value="InterPro"/>
</dbReference>
<comment type="subcellular location">
    <subcellularLocation>
        <location evidence="1">Membrane</location>
        <topology evidence="1">Multi-pass membrane protein</topology>
    </subcellularLocation>
</comment>
<evidence type="ECO:0000256" key="3">
    <source>
        <dbReference type="ARBA" id="ARBA00022692"/>
    </source>
</evidence>
<organism evidence="8 9">
    <name type="scientific">Choiromyces venosus 120613-1</name>
    <dbReference type="NCBI Taxonomy" id="1336337"/>
    <lineage>
        <taxon>Eukaryota</taxon>
        <taxon>Fungi</taxon>
        <taxon>Dikarya</taxon>
        <taxon>Ascomycota</taxon>
        <taxon>Pezizomycotina</taxon>
        <taxon>Pezizomycetes</taxon>
        <taxon>Pezizales</taxon>
        <taxon>Tuberaceae</taxon>
        <taxon>Choiromyces</taxon>
    </lineage>
</organism>
<evidence type="ECO:0000313" key="8">
    <source>
        <dbReference type="EMBL" id="RPA93856.1"/>
    </source>
</evidence>
<evidence type="ECO:0000256" key="2">
    <source>
        <dbReference type="ARBA" id="ARBA00022448"/>
    </source>
</evidence>